<keyword evidence="5 6" id="KW-0472">Membrane</keyword>
<feature type="transmembrane region" description="Helical" evidence="6">
    <location>
        <begin position="41"/>
        <end position="60"/>
    </location>
</feature>
<feature type="transmembrane region" description="Helical" evidence="6">
    <location>
        <begin position="96"/>
        <end position="118"/>
    </location>
</feature>
<dbReference type="GO" id="GO:0015648">
    <property type="term" value="F:lipid-linked peptidoglycan transporter activity"/>
    <property type="evidence" value="ECO:0007669"/>
    <property type="project" value="TreeGrafter"/>
</dbReference>
<evidence type="ECO:0000256" key="4">
    <source>
        <dbReference type="ARBA" id="ARBA00022989"/>
    </source>
</evidence>
<dbReference type="GO" id="GO:0032153">
    <property type="term" value="C:cell division site"/>
    <property type="evidence" value="ECO:0007669"/>
    <property type="project" value="TreeGrafter"/>
</dbReference>
<evidence type="ECO:0000256" key="2">
    <source>
        <dbReference type="ARBA" id="ARBA00022692"/>
    </source>
</evidence>
<keyword evidence="3" id="KW-0133">Cell shape</keyword>
<feature type="transmembrane region" description="Helical" evidence="6">
    <location>
        <begin position="305"/>
        <end position="329"/>
    </location>
</feature>
<evidence type="ECO:0000313" key="7">
    <source>
        <dbReference type="EMBL" id="MCC2241090.1"/>
    </source>
</evidence>
<sequence>MLKQYRLRDYRFRLVFYVVALTIIGIMVVGSAKPSVQNKQIAGLILGLIVMVGISLIDYNFILKFSWIFYFVNVALLAAIFVIGEKTKGARRWLKLGIRFQPSELGKILLVLFFAYYLSKNKDKLNNIRTLFCTLVLAAVPLLLIFKEPDLSTTIVTALIFASLLFIAGLSYKIVMGVLAVAVPSLVVVLTLVLQPGQKLLTGNQALRILGWLEPDKYPNIAYQQQNSIMAVGSGQLWGKGLNNTNIVSVKNGNFISEPQTDFIFSIVGEEMGFIGSVIIIVLLFLITIECLLVARRAKDMAGRLIASGIAALIGFQSFVNICVVTGLMPNTGLPLPFVSYGLTSLVTLFAGIGLVLNVGLQPRKYGQGD</sequence>
<feature type="transmembrane region" description="Helical" evidence="6">
    <location>
        <begin position="152"/>
        <end position="170"/>
    </location>
</feature>
<proteinExistence type="predicted"/>
<feature type="transmembrane region" description="Helical" evidence="6">
    <location>
        <begin position="130"/>
        <end position="146"/>
    </location>
</feature>
<feature type="transmembrane region" description="Helical" evidence="6">
    <location>
        <begin position="341"/>
        <end position="361"/>
    </location>
</feature>
<dbReference type="Pfam" id="PF01098">
    <property type="entry name" value="FTSW_RODA_SPOVE"/>
    <property type="match status" value="1"/>
</dbReference>
<dbReference type="AlphaFoldDB" id="A0AAW4WED4"/>
<dbReference type="RefSeq" id="WP_227709531.1">
    <property type="nucleotide sequence ID" value="NZ_JAJEQW010000001.1"/>
</dbReference>
<dbReference type="GO" id="GO:0005886">
    <property type="term" value="C:plasma membrane"/>
    <property type="evidence" value="ECO:0007669"/>
    <property type="project" value="TreeGrafter"/>
</dbReference>
<dbReference type="GO" id="GO:0051301">
    <property type="term" value="P:cell division"/>
    <property type="evidence" value="ECO:0007669"/>
    <property type="project" value="InterPro"/>
</dbReference>
<evidence type="ECO:0000313" key="8">
    <source>
        <dbReference type="Proteomes" id="UP001198893"/>
    </source>
</evidence>
<dbReference type="EMBL" id="JAJEQW010000001">
    <property type="protein sequence ID" value="MCC2241090.1"/>
    <property type="molecule type" value="Genomic_DNA"/>
</dbReference>
<evidence type="ECO:0000256" key="6">
    <source>
        <dbReference type="SAM" id="Phobius"/>
    </source>
</evidence>
<evidence type="ECO:0000256" key="1">
    <source>
        <dbReference type="ARBA" id="ARBA00004141"/>
    </source>
</evidence>
<protein>
    <submittedName>
        <fullName evidence="7">Rod shape-determining protein RodA</fullName>
    </submittedName>
</protein>
<gene>
    <name evidence="7" type="ORF">LKD47_02070</name>
</gene>
<accession>A0AAW4WED4</accession>
<dbReference type="PANTHER" id="PTHR30474">
    <property type="entry name" value="CELL CYCLE PROTEIN"/>
    <property type="match status" value="1"/>
</dbReference>
<dbReference type="PANTHER" id="PTHR30474:SF1">
    <property type="entry name" value="PEPTIDOGLYCAN GLYCOSYLTRANSFERASE MRDB"/>
    <property type="match status" value="1"/>
</dbReference>
<dbReference type="InterPro" id="IPR001182">
    <property type="entry name" value="FtsW/RodA"/>
</dbReference>
<comment type="caution">
    <text evidence="7">The sequence shown here is derived from an EMBL/GenBank/DDBJ whole genome shotgun (WGS) entry which is preliminary data.</text>
</comment>
<comment type="subcellular location">
    <subcellularLocation>
        <location evidence="1">Membrane</location>
        <topology evidence="1">Multi-pass membrane protein</topology>
    </subcellularLocation>
</comment>
<feature type="transmembrane region" description="Helical" evidence="6">
    <location>
        <begin position="177"/>
        <end position="194"/>
    </location>
</feature>
<reference evidence="7" key="1">
    <citation type="submission" date="2021-10" db="EMBL/GenBank/DDBJ databases">
        <title>Anaerobic single-cell dispensing facilitates the cultivation of human gut bacteria.</title>
        <authorList>
            <person name="Afrizal A."/>
        </authorList>
    </citation>
    <scope>NUCLEOTIDE SEQUENCE</scope>
    <source>
        <strain evidence="7">CLA-AA-H204</strain>
    </source>
</reference>
<organism evidence="7 8">
    <name type="scientific">Roseburia amylophila</name>
    <dbReference type="NCBI Taxonomy" id="2981794"/>
    <lineage>
        <taxon>Bacteria</taxon>
        <taxon>Bacillati</taxon>
        <taxon>Bacillota</taxon>
        <taxon>Clostridia</taxon>
        <taxon>Lachnospirales</taxon>
        <taxon>Lachnospiraceae</taxon>
        <taxon>Roseburia</taxon>
    </lineage>
</organism>
<evidence type="ECO:0000256" key="5">
    <source>
        <dbReference type="ARBA" id="ARBA00023136"/>
    </source>
</evidence>
<dbReference type="GO" id="GO:0008360">
    <property type="term" value="P:regulation of cell shape"/>
    <property type="evidence" value="ECO:0007669"/>
    <property type="project" value="UniProtKB-KW"/>
</dbReference>
<feature type="transmembrane region" description="Helical" evidence="6">
    <location>
        <begin position="67"/>
        <end position="84"/>
    </location>
</feature>
<feature type="transmembrane region" description="Helical" evidence="6">
    <location>
        <begin position="272"/>
        <end position="293"/>
    </location>
</feature>
<keyword evidence="2 6" id="KW-0812">Transmembrane</keyword>
<dbReference type="Proteomes" id="UP001198893">
    <property type="component" value="Unassembled WGS sequence"/>
</dbReference>
<evidence type="ECO:0000256" key="3">
    <source>
        <dbReference type="ARBA" id="ARBA00022960"/>
    </source>
</evidence>
<feature type="transmembrane region" description="Helical" evidence="6">
    <location>
        <begin position="12"/>
        <end position="29"/>
    </location>
</feature>
<name>A0AAW4WED4_9FIRM</name>
<keyword evidence="4 6" id="KW-1133">Transmembrane helix</keyword>